<dbReference type="Proteomes" id="UP000621799">
    <property type="component" value="Unassembled WGS sequence"/>
</dbReference>
<feature type="transmembrane region" description="Helical" evidence="1">
    <location>
        <begin position="92"/>
        <end position="110"/>
    </location>
</feature>
<evidence type="ECO:0000313" key="4">
    <source>
        <dbReference type="Proteomes" id="UP000621799"/>
    </source>
</evidence>
<feature type="transmembrane region" description="Helical" evidence="1">
    <location>
        <begin position="252"/>
        <end position="269"/>
    </location>
</feature>
<name>A0A928Z7F0_9CYAN</name>
<dbReference type="EMBL" id="JADEXN010000186">
    <property type="protein sequence ID" value="MBE9041377.1"/>
    <property type="molecule type" value="Genomic_DNA"/>
</dbReference>
<feature type="domain" description="Acyltransferase 3" evidence="2">
    <location>
        <begin position="16"/>
        <end position="294"/>
    </location>
</feature>
<dbReference type="PANTHER" id="PTHR23028">
    <property type="entry name" value="ACETYLTRANSFERASE"/>
    <property type="match status" value="1"/>
</dbReference>
<evidence type="ECO:0000256" key="1">
    <source>
        <dbReference type="SAM" id="Phobius"/>
    </source>
</evidence>
<comment type="caution">
    <text evidence="3">The sequence shown here is derived from an EMBL/GenBank/DDBJ whole genome shotgun (WGS) entry which is preliminary data.</text>
</comment>
<dbReference type="GO" id="GO:0000271">
    <property type="term" value="P:polysaccharide biosynthetic process"/>
    <property type="evidence" value="ECO:0007669"/>
    <property type="project" value="TreeGrafter"/>
</dbReference>
<keyword evidence="4" id="KW-1185">Reference proteome</keyword>
<keyword evidence="3" id="KW-0012">Acyltransferase</keyword>
<protein>
    <submittedName>
        <fullName evidence="3">Acyltransferase</fullName>
    </submittedName>
</protein>
<keyword evidence="1" id="KW-1133">Transmembrane helix</keyword>
<keyword evidence="3" id="KW-0808">Transferase</keyword>
<feature type="non-terminal residue" evidence="3">
    <location>
        <position position="328"/>
    </location>
</feature>
<dbReference type="RefSeq" id="WP_264321588.1">
    <property type="nucleotide sequence ID" value="NZ_JADEXN010000186.1"/>
</dbReference>
<evidence type="ECO:0000313" key="3">
    <source>
        <dbReference type="EMBL" id="MBE9041377.1"/>
    </source>
</evidence>
<feature type="transmembrane region" description="Helical" evidence="1">
    <location>
        <begin position="171"/>
        <end position="190"/>
    </location>
</feature>
<dbReference type="InterPro" id="IPR050879">
    <property type="entry name" value="Acyltransferase_3"/>
</dbReference>
<dbReference type="Pfam" id="PF01757">
    <property type="entry name" value="Acyl_transf_3"/>
    <property type="match status" value="1"/>
</dbReference>
<proteinExistence type="predicted"/>
<dbReference type="PANTHER" id="PTHR23028:SF53">
    <property type="entry name" value="ACYL_TRANSF_3 DOMAIN-CONTAINING PROTEIN"/>
    <property type="match status" value="1"/>
</dbReference>
<evidence type="ECO:0000259" key="2">
    <source>
        <dbReference type="Pfam" id="PF01757"/>
    </source>
</evidence>
<feature type="transmembrane region" description="Helical" evidence="1">
    <location>
        <begin position="275"/>
        <end position="294"/>
    </location>
</feature>
<accession>A0A928Z7F0</accession>
<keyword evidence="1" id="KW-0812">Transmembrane</keyword>
<keyword evidence="1" id="KW-0472">Membrane</keyword>
<feature type="transmembrane region" description="Helical" evidence="1">
    <location>
        <begin position="46"/>
        <end position="72"/>
    </location>
</feature>
<feature type="transmembrane region" description="Helical" evidence="1">
    <location>
        <begin position="210"/>
        <end position="232"/>
    </location>
</feature>
<reference evidence="3" key="1">
    <citation type="submission" date="2020-10" db="EMBL/GenBank/DDBJ databases">
        <authorList>
            <person name="Castelo-Branco R."/>
            <person name="Eusebio N."/>
            <person name="Adriana R."/>
            <person name="Vieira A."/>
            <person name="Brugerolle De Fraissinette N."/>
            <person name="Rezende De Castro R."/>
            <person name="Schneider M.P."/>
            <person name="Vasconcelos V."/>
            <person name="Leao P.N."/>
        </authorList>
    </citation>
    <scope>NUCLEOTIDE SEQUENCE</scope>
    <source>
        <strain evidence="3">LEGE 11467</strain>
    </source>
</reference>
<dbReference type="InterPro" id="IPR002656">
    <property type="entry name" value="Acyl_transf_3_dom"/>
</dbReference>
<sequence>MNQPTQTPPTVDALLALRGVACLVVIVAHCNAPRESLIYGNYDLSWLLFAAGGVAVRIFFCLSGYLMGKVFYTQRYKIDFKGILRFWRNRALRVFPLYYFAILVLSLFVYPDILRPQNWIYLLRLCTFTYHQVLPVGFNGALWSLSTEIQFYFLVPFLFSYLKRRLRDRKSILGFAATLILGSLILRYSIWQVIQAQLPPPEDAIAFVKYVYVPIALNLDVFLCGFILNFWIADRENSKKISDFKNKTNQSISIFILIALYFITAYIKYYNKQILWQIAPTISLLANCFFIVAFESGSRYYKFQRTNIQTQWIIYIKNPIEILELFGI</sequence>
<gene>
    <name evidence="3" type="ORF">IQ235_11350</name>
</gene>
<organism evidence="3 4">
    <name type="scientific">Zarconia navalis LEGE 11467</name>
    <dbReference type="NCBI Taxonomy" id="1828826"/>
    <lineage>
        <taxon>Bacteria</taxon>
        <taxon>Bacillati</taxon>
        <taxon>Cyanobacteriota</taxon>
        <taxon>Cyanophyceae</taxon>
        <taxon>Oscillatoriophycideae</taxon>
        <taxon>Oscillatoriales</taxon>
        <taxon>Oscillatoriales incertae sedis</taxon>
        <taxon>Zarconia</taxon>
        <taxon>Zarconia navalis</taxon>
    </lineage>
</organism>
<dbReference type="AlphaFoldDB" id="A0A928Z7F0"/>
<dbReference type="GO" id="GO:0016747">
    <property type="term" value="F:acyltransferase activity, transferring groups other than amino-acyl groups"/>
    <property type="evidence" value="ECO:0007669"/>
    <property type="project" value="InterPro"/>
</dbReference>
<feature type="transmembrane region" description="Helical" evidence="1">
    <location>
        <begin position="140"/>
        <end position="159"/>
    </location>
</feature>
<dbReference type="GO" id="GO:0016020">
    <property type="term" value="C:membrane"/>
    <property type="evidence" value="ECO:0007669"/>
    <property type="project" value="TreeGrafter"/>
</dbReference>